<evidence type="ECO:0000256" key="5">
    <source>
        <dbReference type="ARBA" id="ARBA00022777"/>
    </source>
</evidence>
<dbReference type="InterPro" id="IPR050494">
    <property type="entry name" value="Ser_Thr_dual-spec_kinase"/>
</dbReference>
<evidence type="ECO:0000256" key="3">
    <source>
        <dbReference type="ARBA" id="ARBA00022679"/>
    </source>
</evidence>
<keyword evidence="7" id="KW-1133">Transmembrane helix</keyword>
<keyword evidence="2" id="KW-0723">Serine/threonine-protein kinase</keyword>
<evidence type="ECO:0000256" key="2">
    <source>
        <dbReference type="ARBA" id="ARBA00022527"/>
    </source>
</evidence>
<dbReference type="SMART" id="SM00220">
    <property type="entry name" value="S_TKc"/>
    <property type="match status" value="1"/>
</dbReference>
<dbReference type="Pfam" id="PF00069">
    <property type="entry name" value="Pkinase"/>
    <property type="match status" value="1"/>
</dbReference>
<name>A0A7S4G5B8_9EUGL</name>
<dbReference type="PANTHER" id="PTHR24058:SF22">
    <property type="entry name" value="DUAL SPECIFICITY TYROSINE-PHOSPHORYLATION-REGULATED KINASE 4"/>
    <property type="match status" value="1"/>
</dbReference>
<keyword evidence="3" id="KW-0808">Transferase</keyword>
<evidence type="ECO:0000256" key="7">
    <source>
        <dbReference type="SAM" id="Phobius"/>
    </source>
</evidence>
<keyword evidence="6" id="KW-0067">ATP-binding</keyword>
<organism evidence="9">
    <name type="scientific">Eutreptiella gymnastica</name>
    <dbReference type="NCBI Taxonomy" id="73025"/>
    <lineage>
        <taxon>Eukaryota</taxon>
        <taxon>Discoba</taxon>
        <taxon>Euglenozoa</taxon>
        <taxon>Euglenida</taxon>
        <taxon>Spirocuta</taxon>
        <taxon>Euglenophyceae</taxon>
        <taxon>Eutreptiales</taxon>
        <taxon>Eutreptiaceae</taxon>
        <taxon>Eutreptiella</taxon>
    </lineage>
</organism>
<feature type="transmembrane region" description="Helical" evidence="7">
    <location>
        <begin position="12"/>
        <end position="34"/>
    </location>
</feature>
<reference evidence="9" key="1">
    <citation type="submission" date="2021-01" db="EMBL/GenBank/DDBJ databases">
        <authorList>
            <person name="Corre E."/>
            <person name="Pelletier E."/>
            <person name="Niang G."/>
            <person name="Scheremetjew M."/>
            <person name="Finn R."/>
            <person name="Kale V."/>
            <person name="Holt S."/>
            <person name="Cochrane G."/>
            <person name="Meng A."/>
            <person name="Brown T."/>
            <person name="Cohen L."/>
        </authorList>
    </citation>
    <scope>NUCLEOTIDE SEQUENCE</scope>
    <source>
        <strain evidence="9">CCMP1594</strain>
    </source>
</reference>
<dbReference type="AlphaFoldDB" id="A0A7S4G5B8"/>
<dbReference type="GO" id="GO:0005856">
    <property type="term" value="C:cytoskeleton"/>
    <property type="evidence" value="ECO:0007669"/>
    <property type="project" value="TreeGrafter"/>
</dbReference>
<keyword evidence="7" id="KW-0472">Membrane</keyword>
<comment type="similarity">
    <text evidence="1">Belongs to the protein kinase superfamily. CMGC Ser/Thr protein kinase family. MNB/DYRK subfamily.</text>
</comment>
<keyword evidence="4" id="KW-0547">Nucleotide-binding</keyword>
<proteinExistence type="inferred from homology"/>
<keyword evidence="5" id="KW-0418">Kinase</keyword>
<protein>
    <recommendedName>
        <fullName evidence="8">Protein kinase domain-containing protein</fullName>
    </recommendedName>
</protein>
<sequence>MSSVRHASTARKGTSALGVMLIVLCVMVTLNLVLHPTIVPKRSPSVGVDGIAQGAARPTSAVVPQLPATGLDTASKPTKLGCGVGVQRACLGPEEAAEMGKYPSVYYTGCKEGDTTIREYSRRMLDENYRTALPHIAFRYEPISNTGHGIFGAVVIAIDHSTCDKVAVKLSKQGKEDSKHSQAHELAVMQYLQGLPGFGEQQLPTLVDHGSFRGATYLVYKVLSIQIHKLLVSGGPCAFGFKMPFVKRFARRLLLSLDFVHRHGLSHNDMYYHNILLTNYTADNVLPDSITLIDFGRATFQKDWGLRADPGRTPYYAPELVLGTRQWGPPTDMWSFGALMLFLRTAKNVFVPGYKQEWPARLHRMGKVLGQSVPLKVVAKSPLKSQLQGPDGALVTEYAVNTSEYRGLCSFFAERCNPTDPGEREFLAFVEPYLSWDPDLRPTAAAGLGHTFLKDATDVPTVYRTCAPAAAAADPGCACNAPPPKKYAWKTEGVKTFHNHKTYDAGV</sequence>
<dbReference type="PROSITE" id="PS50011">
    <property type="entry name" value="PROTEIN_KINASE_DOM"/>
    <property type="match status" value="1"/>
</dbReference>
<dbReference type="GO" id="GO:0005737">
    <property type="term" value="C:cytoplasm"/>
    <property type="evidence" value="ECO:0007669"/>
    <property type="project" value="TreeGrafter"/>
</dbReference>
<dbReference type="InterPro" id="IPR000719">
    <property type="entry name" value="Prot_kinase_dom"/>
</dbReference>
<dbReference type="GO" id="GO:0005524">
    <property type="term" value="F:ATP binding"/>
    <property type="evidence" value="ECO:0007669"/>
    <property type="project" value="UniProtKB-KW"/>
</dbReference>
<evidence type="ECO:0000313" key="9">
    <source>
        <dbReference type="EMBL" id="CAE0825771.1"/>
    </source>
</evidence>
<dbReference type="Gene3D" id="3.30.200.20">
    <property type="entry name" value="Phosphorylase Kinase, domain 1"/>
    <property type="match status" value="1"/>
</dbReference>
<dbReference type="PANTHER" id="PTHR24058">
    <property type="entry name" value="DUAL SPECIFICITY PROTEIN KINASE"/>
    <property type="match status" value="1"/>
</dbReference>
<feature type="domain" description="Protein kinase" evidence="8">
    <location>
        <begin position="140"/>
        <end position="453"/>
    </location>
</feature>
<evidence type="ECO:0000256" key="6">
    <source>
        <dbReference type="ARBA" id="ARBA00022840"/>
    </source>
</evidence>
<evidence type="ECO:0000256" key="1">
    <source>
        <dbReference type="ARBA" id="ARBA00008867"/>
    </source>
</evidence>
<accession>A0A7S4G5B8</accession>
<evidence type="ECO:0000259" key="8">
    <source>
        <dbReference type="PROSITE" id="PS50011"/>
    </source>
</evidence>
<dbReference type="InterPro" id="IPR011009">
    <property type="entry name" value="Kinase-like_dom_sf"/>
</dbReference>
<dbReference type="SUPFAM" id="SSF56112">
    <property type="entry name" value="Protein kinase-like (PK-like)"/>
    <property type="match status" value="1"/>
</dbReference>
<dbReference type="Gene3D" id="1.10.510.10">
    <property type="entry name" value="Transferase(Phosphotransferase) domain 1"/>
    <property type="match status" value="1"/>
</dbReference>
<gene>
    <name evidence="9" type="ORF">EGYM00163_LOCUS37023</name>
</gene>
<keyword evidence="7" id="KW-0812">Transmembrane</keyword>
<evidence type="ECO:0000256" key="4">
    <source>
        <dbReference type="ARBA" id="ARBA00022741"/>
    </source>
</evidence>
<dbReference type="EMBL" id="HBJA01107161">
    <property type="protein sequence ID" value="CAE0825771.1"/>
    <property type="molecule type" value="Transcribed_RNA"/>
</dbReference>
<dbReference type="GO" id="GO:0004674">
    <property type="term" value="F:protein serine/threonine kinase activity"/>
    <property type="evidence" value="ECO:0007669"/>
    <property type="project" value="UniProtKB-KW"/>
</dbReference>